<keyword evidence="4" id="KW-1185">Reference proteome</keyword>
<dbReference type="PANTHER" id="PTHR13887">
    <property type="entry name" value="GLUTATHIONE S-TRANSFERASE KAPPA"/>
    <property type="match status" value="1"/>
</dbReference>
<dbReference type="InterPro" id="IPR036249">
    <property type="entry name" value="Thioredoxin-like_sf"/>
</dbReference>
<feature type="domain" description="Thioredoxin-like fold" evidence="2">
    <location>
        <begin position="53"/>
        <end position="219"/>
    </location>
</feature>
<dbReference type="SUPFAM" id="SSF52833">
    <property type="entry name" value="Thioredoxin-like"/>
    <property type="match status" value="1"/>
</dbReference>
<dbReference type="PANTHER" id="PTHR13887:SF56">
    <property type="entry name" value="THIOREDOXIN-LIKE REDUCTASE RV2466C"/>
    <property type="match status" value="1"/>
</dbReference>
<dbReference type="Gene3D" id="3.40.30.10">
    <property type="entry name" value="Glutaredoxin"/>
    <property type="match status" value="1"/>
</dbReference>
<name>A0A1G8LAT1_9RHOB</name>
<dbReference type="Proteomes" id="UP000199093">
    <property type="component" value="Unassembled WGS sequence"/>
</dbReference>
<evidence type="ECO:0000313" key="3">
    <source>
        <dbReference type="EMBL" id="SDI52819.1"/>
    </source>
</evidence>
<organism evidence="3 4">
    <name type="scientific">Salipiger marinus</name>
    <dbReference type="NCBI Taxonomy" id="555512"/>
    <lineage>
        <taxon>Bacteria</taxon>
        <taxon>Pseudomonadati</taxon>
        <taxon>Pseudomonadota</taxon>
        <taxon>Alphaproteobacteria</taxon>
        <taxon>Rhodobacterales</taxon>
        <taxon>Roseobacteraceae</taxon>
        <taxon>Salipiger</taxon>
    </lineage>
</organism>
<comment type="similarity">
    <text evidence="1">Belongs to the thioredoxin family. DsbA subfamily.</text>
</comment>
<protein>
    <submittedName>
        <fullName evidence="3">Thioredoxin</fullName>
    </submittedName>
</protein>
<evidence type="ECO:0000313" key="4">
    <source>
        <dbReference type="Proteomes" id="UP000199093"/>
    </source>
</evidence>
<dbReference type="Pfam" id="PF13462">
    <property type="entry name" value="Thioredoxin_4"/>
    <property type="match status" value="1"/>
</dbReference>
<dbReference type="EMBL" id="FNEJ01000006">
    <property type="protein sequence ID" value="SDI52819.1"/>
    <property type="molecule type" value="Genomic_DNA"/>
</dbReference>
<gene>
    <name evidence="3" type="ORF">SAMN04487993_100663</name>
</gene>
<accession>A0A1G8LAT1</accession>
<sequence>MTRILPVAALATAFALGGGWLLTGPGLSATGALPGAAAAQDSTAEAEAPQVIEMVKGDVDAPVEMIEYASYTCPHCASFATNVLPQIEENYIETGKVKLVYREVYFDKYGMWASLVARCGGPEKFFGITDMIYKTQNDWVRQNSDQAIADSLRKIGLMAGVGRDQLDACLNDGEQLRTLVEWYQANATRDNITSTPSFLIDGKPYSNMSYEDFAEVLDEHVGAAE</sequence>
<dbReference type="STRING" id="555512.SAMN04487993_100663"/>
<proteinExistence type="inferred from homology"/>
<dbReference type="OrthoDB" id="8478320at2"/>
<reference evidence="3 4" key="1">
    <citation type="submission" date="2016-10" db="EMBL/GenBank/DDBJ databases">
        <authorList>
            <person name="de Groot N.N."/>
        </authorList>
    </citation>
    <scope>NUCLEOTIDE SEQUENCE [LARGE SCALE GENOMIC DNA]</scope>
    <source>
        <strain evidence="3 4">DSM 26424</strain>
    </source>
</reference>
<evidence type="ECO:0000259" key="2">
    <source>
        <dbReference type="Pfam" id="PF13462"/>
    </source>
</evidence>
<evidence type="ECO:0000256" key="1">
    <source>
        <dbReference type="ARBA" id="ARBA00005791"/>
    </source>
</evidence>
<dbReference type="AlphaFoldDB" id="A0A1G8LAT1"/>
<dbReference type="InterPro" id="IPR012336">
    <property type="entry name" value="Thioredoxin-like_fold"/>
</dbReference>
<dbReference type="RefSeq" id="WP_089845799.1">
    <property type="nucleotide sequence ID" value="NZ_FNEJ01000006.1"/>
</dbReference>